<dbReference type="EMBL" id="JAAARO010000015">
    <property type="protein sequence ID" value="KAF5735320.1"/>
    <property type="molecule type" value="Genomic_DNA"/>
</dbReference>
<proteinExistence type="predicted"/>
<evidence type="ECO:0000256" key="1">
    <source>
        <dbReference type="SAM" id="Phobius"/>
    </source>
</evidence>
<accession>A0A7J7CMN9</accession>
<dbReference type="AlphaFoldDB" id="A0A7J7CMN9"/>
<keyword evidence="3" id="KW-1185">Reference proteome</keyword>
<dbReference type="Proteomes" id="UP000593562">
    <property type="component" value="Unassembled WGS sequence"/>
</dbReference>
<organism evidence="2 3">
    <name type="scientific">Tripterygium wilfordii</name>
    <name type="common">Thunder God vine</name>
    <dbReference type="NCBI Taxonomy" id="458696"/>
    <lineage>
        <taxon>Eukaryota</taxon>
        <taxon>Viridiplantae</taxon>
        <taxon>Streptophyta</taxon>
        <taxon>Embryophyta</taxon>
        <taxon>Tracheophyta</taxon>
        <taxon>Spermatophyta</taxon>
        <taxon>Magnoliopsida</taxon>
        <taxon>eudicotyledons</taxon>
        <taxon>Gunneridae</taxon>
        <taxon>Pentapetalae</taxon>
        <taxon>rosids</taxon>
        <taxon>fabids</taxon>
        <taxon>Celastrales</taxon>
        <taxon>Celastraceae</taxon>
        <taxon>Tripterygium</taxon>
    </lineage>
</organism>
<evidence type="ECO:0000313" key="2">
    <source>
        <dbReference type="EMBL" id="KAF5735320.1"/>
    </source>
</evidence>
<dbReference type="InParanoid" id="A0A7J7CMN9"/>
<comment type="caution">
    <text evidence="2">The sequence shown here is derived from an EMBL/GenBank/DDBJ whole genome shotgun (WGS) entry which is preliminary data.</text>
</comment>
<keyword evidence="1" id="KW-0812">Transmembrane</keyword>
<evidence type="ECO:0000313" key="3">
    <source>
        <dbReference type="Proteomes" id="UP000593562"/>
    </source>
</evidence>
<keyword evidence="1" id="KW-0472">Membrane</keyword>
<reference evidence="2 3" key="1">
    <citation type="journal article" date="2020" name="Nat. Commun.">
        <title>Genome of Tripterygium wilfordii and identification of cytochrome P450 involved in triptolide biosynthesis.</title>
        <authorList>
            <person name="Tu L."/>
            <person name="Su P."/>
            <person name="Zhang Z."/>
            <person name="Gao L."/>
            <person name="Wang J."/>
            <person name="Hu T."/>
            <person name="Zhou J."/>
            <person name="Zhang Y."/>
            <person name="Zhao Y."/>
            <person name="Liu Y."/>
            <person name="Song Y."/>
            <person name="Tong Y."/>
            <person name="Lu Y."/>
            <person name="Yang J."/>
            <person name="Xu C."/>
            <person name="Jia M."/>
            <person name="Peters R.J."/>
            <person name="Huang L."/>
            <person name="Gao W."/>
        </authorList>
    </citation>
    <scope>NUCLEOTIDE SEQUENCE [LARGE SCALE GENOMIC DNA]</scope>
    <source>
        <strain evidence="3">cv. XIE 37</strain>
        <tissue evidence="2">Leaf</tissue>
    </source>
</reference>
<feature type="transmembrane region" description="Helical" evidence="1">
    <location>
        <begin position="50"/>
        <end position="68"/>
    </location>
</feature>
<name>A0A7J7CMN9_TRIWF</name>
<feature type="transmembrane region" description="Helical" evidence="1">
    <location>
        <begin position="88"/>
        <end position="107"/>
    </location>
</feature>
<keyword evidence="1" id="KW-1133">Transmembrane helix</keyword>
<sequence>MRRNKKDQILDRQNSRSYMKLRGESGDRDQLWRSWIASLALALDKKSDEMLFEFGFLSFSSPLLLFVFTVDSGYRCTIFKAAVLFSRIPFFSLVSASVYRSLFLGFASQPRDYSGFNDTAGNIGFDYVNT</sequence>
<protein>
    <submittedName>
        <fullName evidence="2">Uncharacterized protein</fullName>
    </submittedName>
</protein>
<gene>
    <name evidence="2" type="ORF">HS088_TW15G00822</name>
</gene>